<keyword evidence="6 8" id="KW-0472">Membrane</keyword>
<evidence type="ECO:0000256" key="7">
    <source>
        <dbReference type="RuleBase" id="RU003346"/>
    </source>
</evidence>
<feature type="transmembrane region" description="Helical" evidence="8">
    <location>
        <begin position="395"/>
        <end position="414"/>
    </location>
</feature>
<evidence type="ECO:0000256" key="1">
    <source>
        <dbReference type="ARBA" id="ARBA00004141"/>
    </source>
</evidence>
<comment type="caution">
    <text evidence="10">The sequence shown here is derived from an EMBL/GenBank/DDBJ whole genome shotgun (WGS) entry which is preliminary data.</text>
</comment>
<dbReference type="InterPro" id="IPR003663">
    <property type="entry name" value="Sugar/inositol_transpt"/>
</dbReference>
<dbReference type="AlphaFoldDB" id="A0A8H4R3A6"/>
<dbReference type="InterPro" id="IPR036259">
    <property type="entry name" value="MFS_trans_sf"/>
</dbReference>
<name>A0A8H4R3A6_9HELO</name>
<reference evidence="10 11" key="1">
    <citation type="submission" date="2020-03" db="EMBL/GenBank/DDBJ databases">
        <title>Draft Genome Sequence of Cudoniella acicularis.</title>
        <authorList>
            <person name="Buettner E."/>
            <person name="Kellner H."/>
        </authorList>
    </citation>
    <scope>NUCLEOTIDE SEQUENCE [LARGE SCALE GENOMIC DNA]</scope>
    <source>
        <strain evidence="10 11">DSM 108380</strain>
    </source>
</reference>
<feature type="transmembrane region" description="Helical" evidence="8">
    <location>
        <begin position="139"/>
        <end position="161"/>
    </location>
</feature>
<dbReference type="PROSITE" id="PS50850">
    <property type="entry name" value="MFS"/>
    <property type="match status" value="1"/>
</dbReference>
<dbReference type="Pfam" id="PF00083">
    <property type="entry name" value="Sugar_tr"/>
    <property type="match status" value="1"/>
</dbReference>
<feature type="transmembrane region" description="Helical" evidence="8">
    <location>
        <begin position="173"/>
        <end position="194"/>
    </location>
</feature>
<dbReference type="SUPFAM" id="SSF103473">
    <property type="entry name" value="MFS general substrate transporter"/>
    <property type="match status" value="1"/>
</dbReference>
<feature type="transmembrane region" description="Helical" evidence="8">
    <location>
        <begin position="294"/>
        <end position="316"/>
    </location>
</feature>
<dbReference type="PANTHER" id="PTHR48022:SF29">
    <property type="entry name" value="SUGAR TRANSPORTER, PUTATIVE (AFU_ORTHOLOGUE AFUA_6G14500)-RELATED"/>
    <property type="match status" value="1"/>
</dbReference>
<feature type="transmembrane region" description="Helical" evidence="8">
    <location>
        <begin position="465"/>
        <end position="484"/>
    </location>
</feature>
<sequence length="535" mass="59934">MAPHVDVSAPIVTQIAAEDRVKWYKKPNLRLMYFFLFCCCMGVETTSGFDSQLINVLQFSPAWNKYFSNGGHDDKGRPALTPAMLGFVSSCYQLGSILGVPVAPYINQRFGRRWPIMGGSILMIIGSLIQGFAQDLGMYIFARMLLGFGIVFCIISGSSLIGELGHPKDRDTLTSLFNSSYFIGSIVAAAASLGTSDIKTDWSWRLPSLLQMCPSILQVSTIFLLPESPRWLISRDRNEEAHAVLTKYHAEGDENSVLVKAEMAQIRSTIKIEMDNSSQSWWNMFSTPGMRRRTFISIFLGLFTQMSGNTLLTYYQNLLFVAMGYTSTYAKNRINLANQCWSLLSATVLALIVARFKRRTMFLASTGAMLATFVAMTIAFEKLGEAKHSNTKNPAAGIAALFFFFAYSPAYNLGNNALTYTYLIELFPYSTRTRGIGIEQVFAKIGAFFSNNVNPIAMAAIDWKFFAIYSGWITFEVLFVFFLYPETQGRTLEELAFLFEDQELADQTARAVEEEIHHDVDVDGKNGVLHMEDKL</sequence>
<dbReference type="PANTHER" id="PTHR48022">
    <property type="entry name" value="PLASTIDIC GLUCOSE TRANSPORTER 4"/>
    <property type="match status" value="1"/>
</dbReference>
<evidence type="ECO:0000256" key="6">
    <source>
        <dbReference type="ARBA" id="ARBA00023136"/>
    </source>
</evidence>
<accession>A0A8H4R3A6</accession>
<dbReference type="InterPro" id="IPR050360">
    <property type="entry name" value="MFS_Sugar_Transporters"/>
</dbReference>
<proteinExistence type="inferred from homology"/>
<dbReference type="InterPro" id="IPR005828">
    <property type="entry name" value="MFS_sugar_transport-like"/>
</dbReference>
<evidence type="ECO:0000256" key="8">
    <source>
        <dbReference type="SAM" id="Phobius"/>
    </source>
</evidence>
<dbReference type="InterPro" id="IPR020846">
    <property type="entry name" value="MFS_dom"/>
</dbReference>
<dbReference type="FunFam" id="1.20.1250.20:FF:000117">
    <property type="entry name" value="MFS hexose transporter"/>
    <property type="match status" value="1"/>
</dbReference>
<feature type="transmembrane region" description="Helical" evidence="8">
    <location>
        <begin position="361"/>
        <end position="380"/>
    </location>
</feature>
<gene>
    <name evidence="10" type="ORF">G7Y89_g14359</name>
</gene>
<evidence type="ECO:0000256" key="4">
    <source>
        <dbReference type="ARBA" id="ARBA00022692"/>
    </source>
</evidence>
<dbReference type="Gene3D" id="1.20.1250.20">
    <property type="entry name" value="MFS general substrate transporter like domains"/>
    <property type="match status" value="1"/>
</dbReference>
<evidence type="ECO:0000256" key="3">
    <source>
        <dbReference type="ARBA" id="ARBA00022448"/>
    </source>
</evidence>
<organism evidence="10 11">
    <name type="scientific">Cudoniella acicularis</name>
    <dbReference type="NCBI Taxonomy" id="354080"/>
    <lineage>
        <taxon>Eukaryota</taxon>
        <taxon>Fungi</taxon>
        <taxon>Dikarya</taxon>
        <taxon>Ascomycota</taxon>
        <taxon>Pezizomycotina</taxon>
        <taxon>Leotiomycetes</taxon>
        <taxon>Helotiales</taxon>
        <taxon>Tricladiaceae</taxon>
        <taxon>Cudoniella</taxon>
    </lineage>
</organism>
<feature type="transmembrane region" description="Helical" evidence="8">
    <location>
        <begin position="336"/>
        <end position="354"/>
    </location>
</feature>
<evidence type="ECO:0000313" key="10">
    <source>
        <dbReference type="EMBL" id="KAF4622669.1"/>
    </source>
</evidence>
<evidence type="ECO:0000256" key="5">
    <source>
        <dbReference type="ARBA" id="ARBA00022989"/>
    </source>
</evidence>
<feature type="transmembrane region" description="Helical" evidence="8">
    <location>
        <begin position="114"/>
        <end position="133"/>
    </location>
</feature>
<keyword evidence="5 8" id="KW-1133">Transmembrane helix</keyword>
<feature type="domain" description="Major facilitator superfamily (MFS) profile" evidence="9">
    <location>
        <begin position="36"/>
        <end position="488"/>
    </location>
</feature>
<dbReference type="NCBIfam" id="TIGR00879">
    <property type="entry name" value="SP"/>
    <property type="match status" value="1"/>
</dbReference>
<comment type="similarity">
    <text evidence="2 7">Belongs to the major facilitator superfamily. Sugar transporter (TC 2.A.1.1) family.</text>
</comment>
<evidence type="ECO:0000259" key="9">
    <source>
        <dbReference type="PROSITE" id="PS50850"/>
    </source>
</evidence>
<keyword evidence="3 7" id="KW-0813">Transport</keyword>
<comment type="subcellular location">
    <subcellularLocation>
        <location evidence="1">Membrane</location>
        <topology evidence="1">Multi-pass membrane protein</topology>
    </subcellularLocation>
</comment>
<keyword evidence="11" id="KW-1185">Reference proteome</keyword>
<protein>
    <recommendedName>
        <fullName evidence="9">Major facilitator superfamily (MFS) profile domain-containing protein</fullName>
    </recommendedName>
</protein>
<dbReference type="GO" id="GO:0005351">
    <property type="term" value="F:carbohydrate:proton symporter activity"/>
    <property type="evidence" value="ECO:0007669"/>
    <property type="project" value="TreeGrafter"/>
</dbReference>
<evidence type="ECO:0000313" key="11">
    <source>
        <dbReference type="Proteomes" id="UP000566819"/>
    </source>
</evidence>
<dbReference type="OrthoDB" id="6133115at2759"/>
<keyword evidence="4 8" id="KW-0812">Transmembrane</keyword>
<evidence type="ECO:0000256" key="2">
    <source>
        <dbReference type="ARBA" id="ARBA00010992"/>
    </source>
</evidence>
<dbReference type="EMBL" id="JAAMPI010001872">
    <property type="protein sequence ID" value="KAF4622669.1"/>
    <property type="molecule type" value="Genomic_DNA"/>
</dbReference>
<dbReference type="GO" id="GO:0016020">
    <property type="term" value="C:membrane"/>
    <property type="evidence" value="ECO:0007669"/>
    <property type="project" value="UniProtKB-SubCell"/>
</dbReference>
<dbReference type="Proteomes" id="UP000566819">
    <property type="component" value="Unassembled WGS sequence"/>
</dbReference>